<dbReference type="SUPFAM" id="SSF55729">
    <property type="entry name" value="Acyl-CoA N-acyltransferases (Nat)"/>
    <property type="match status" value="1"/>
</dbReference>
<dbReference type="STRING" id="9643.ENSUAMP00000001268"/>
<name>A0A452QA35_URSAM</name>
<dbReference type="Gene3D" id="3.40.630.30">
    <property type="match status" value="1"/>
</dbReference>
<sequence>MRTGRVQGCGAERTLPAPRPLSLALPGLPAGAGVQRREHPPSHPPLPRPQPAAPPGCPGPVRRPGRGPPASGTGGEGPGLQSQTAAIEMASVRIREAEEGDCGHILRLIRELAEYEKLSDQVKISEEALRADGFGENPSYRCLVAEVLPAPGEPQGKTSRASEGPRPGGLRGPSQAPSALFCLRLRAQCGGLWAVLLHLQHLEGAQRLPGGHLRDAGISGYWGTGLRPGAGGEPPRPNPHPQAP</sequence>
<evidence type="ECO:0000256" key="3">
    <source>
        <dbReference type="SAM" id="MobiDB-lite"/>
    </source>
</evidence>
<dbReference type="Ensembl" id="ENSUAMT00000001462.1">
    <property type="protein sequence ID" value="ENSUAMP00000001268.1"/>
    <property type="gene ID" value="ENSUAMG00000001219.1"/>
</dbReference>
<feature type="region of interest" description="Disordered" evidence="3">
    <location>
        <begin position="150"/>
        <end position="173"/>
    </location>
</feature>
<accession>A0A452QA35</accession>
<evidence type="ECO:0008006" key="6">
    <source>
        <dbReference type="Google" id="ProtNLM"/>
    </source>
</evidence>
<reference evidence="4" key="2">
    <citation type="submission" date="2025-08" db="UniProtKB">
        <authorList>
            <consortium name="Ensembl"/>
        </authorList>
    </citation>
    <scope>IDENTIFICATION</scope>
</reference>
<feature type="compositionally biased region" description="Pro residues" evidence="3">
    <location>
        <begin position="42"/>
        <end position="58"/>
    </location>
</feature>
<evidence type="ECO:0000256" key="2">
    <source>
        <dbReference type="ARBA" id="ARBA00023315"/>
    </source>
</evidence>
<keyword evidence="5" id="KW-1185">Reference proteome</keyword>
<reference evidence="5" key="1">
    <citation type="submission" date="2016-06" db="EMBL/GenBank/DDBJ databases">
        <title>De novo assembly and RNA-Seq shows season-dependent expression and editing in black bear kidneys.</title>
        <authorList>
            <person name="Korstanje R."/>
            <person name="Srivastava A."/>
            <person name="Sarsani V.K."/>
            <person name="Sheehan S.M."/>
            <person name="Seger R.L."/>
            <person name="Barter M.E."/>
            <person name="Lindqvist C."/>
            <person name="Brody L.C."/>
            <person name="Mullikin J.C."/>
        </authorList>
    </citation>
    <scope>NUCLEOTIDE SEQUENCE [LARGE SCALE GENOMIC DNA]</scope>
</reference>
<dbReference type="PANTHER" id="PTHR10545">
    <property type="entry name" value="DIAMINE N-ACETYLTRANSFERASE"/>
    <property type="match status" value="1"/>
</dbReference>
<dbReference type="GeneTree" id="ENSGT00950000183121"/>
<dbReference type="InterPro" id="IPR016181">
    <property type="entry name" value="Acyl_CoA_acyltransferase"/>
</dbReference>
<feature type="compositionally biased region" description="Pro residues" evidence="3">
    <location>
        <begin position="234"/>
        <end position="244"/>
    </location>
</feature>
<dbReference type="AlphaFoldDB" id="A0A452QA35"/>
<feature type="compositionally biased region" description="Low complexity" evidence="3">
    <location>
        <begin position="20"/>
        <end position="33"/>
    </location>
</feature>
<evidence type="ECO:0000256" key="1">
    <source>
        <dbReference type="ARBA" id="ARBA00022679"/>
    </source>
</evidence>
<organism evidence="4 5">
    <name type="scientific">Ursus americanus</name>
    <name type="common">American black bear</name>
    <name type="synonym">Euarctos americanus</name>
    <dbReference type="NCBI Taxonomy" id="9643"/>
    <lineage>
        <taxon>Eukaryota</taxon>
        <taxon>Metazoa</taxon>
        <taxon>Chordata</taxon>
        <taxon>Craniata</taxon>
        <taxon>Vertebrata</taxon>
        <taxon>Euteleostomi</taxon>
        <taxon>Mammalia</taxon>
        <taxon>Eutheria</taxon>
        <taxon>Laurasiatheria</taxon>
        <taxon>Carnivora</taxon>
        <taxon>Caniformia</taxon>
        <taxon>Ursidae</taxon>
        <taxon>Ursus</taxon>
    </lineage>
</organism>
<keyword evidence="2" id="KW-0012">Acyltransferase</keyword>
<feature type="region of interest" description="Disordered" evidence="3">
    <location>
        <begin position="224"/>
        <end position="244"/>
    </location>
</feature>
<dbReference type="GO" id="GO:0008080">
    <property type="term" value="F:N-acetyltransferase activity"/>
    <property type="evidence" value="ECO:0007669"/>
    <property type="project" value="TreeGrafter"/>
</dbReference>
<dbReference type="PANTHER" id="PTHR10545:SF51">
    <property type="entry name" value="THIALYSINE N-EPSILON-ACETYLTRANSFERASE"/>
    <property type="match status" value="1"/>
</dbReference>
<evidence type="ECO:0000313" key="5">
    <source>
        <dbReference type="Proteomes" id="UP000291022"/>
    </source>
</evidence>
<dbReference type="Proteomes" id="UP000291022">
    <property type="component" value="Unassembled WGS sequence"/>
</dbReference>
<reference evidence="4" key="3">
    <citation type="submission" date="2025-09" db="UniProtKB">
        <authorList>
            <consortium name="Ensembl"/>
        </authorList>
    </citation>
    <scope>IDENTIFICATION</scope>
</reference>
<evidence type="ECO:0000313" key="4">
    <source>
        <dbReference type="Ensembl" id="ENSUAMP00000001268.1"/>
    </source>
</evidence>
<feature type="region of interest" description="Disordered" evidence="3">
    <location>
        <begin position="1"/>
        <end position="81"/>
    </location>
</feature>
<protein>
    <recommendedName>
        <fullName evidence="6">N-acetyltransferase domain-containing protein</fullName>
    </recommendedName>
</protein>
<dbReference type="InterPro" id="IPR051016">
    <property type="entry name" value="Diverse_Substrate_AcTransf"/>
</dbReference>
<proteinExistence type="predicted"/>
<keyword evidence="1" id="KW-0808">Transferase</keyword>